<gene>
    <name evidence="2" type="ORF">A2961_05160</name>
</gene>
<dbReference type="STRING" id="1802519.A2961_05160"/>
<organism evidence="2 3">
    <name type="scientific">Candidatus Woesebacteria bacterium RIFCSPLOWO2_01_FULL_39_21</name>
    <dbReference type="NCBI Taxonomy" id="1802519"/>
    <lineage>
        <taxon>Bacteria</taxon>
        <taxon>Candidatus Woeseibacteriota</taxon>
    </lineage>
</organism>
<evidence type="ECO:0000313" key="3">
    <source>
        <dbReference type="Proteomes" id="UP000177082"/>
    </source>
</evidence>
<name>A0A1F8BDQ4_9BACT</name>
<dbReference type="EMBL" id="MGHF01000029">
    <property type="protein sequence ID" value="OGM62133.1"/>
    <property type="molecule type" value="Genomic_DNA"/>
</dbReference>
<protein>
    <recommendedName>
        <fullName evidence="1">Asl1-like glycosyl hydrolase catalytic domain-containing protein</fullName>
    </recommendedName>
</protein>
<reference evidence="2 3" key="1">
    <citation type="journal article" date="2016" name="Nat. Commun.">
        <title>Thousands of microbial genomes shed light on interconnected biogeochemical processes in an aquifer system.</title>
        <authorList>
            <person name="Anantharaman K."/>
            <person name="Brown C.T."/>
            <person name="Hug L.A."/>
            <person name="Sharon I."/>
            <person name="Castelle C.J."/>
            <person name="Probst A.J."/>
            <person name="Thomas B.C."/>
            <person name="Singh A."/>
            <person name="Wilkins M.J."/>
            <person name="Karaoz U."/>
            <person name="Brodie E.L."/>
            <person name="Williams K.H."/>
            <person name="Hubbard S.S."/>
            <person name="Banfield J.F."/>
        </authorList>
    </citation>
    <scope>NUCLEOTIDE SEQUENCE [LARGE SCALE GENOMIC DNA]</scope>
</reference>
<proteinExistence type="predicted"/>
<accession>A0A1F8BDQ4</accession>
<dbReference type="SUPFAM" id="SSF51445">
    <property type="entry name" value="(Trans)glycosidases"/>
    <property type="match status" value="1"/>
</dbReference>
<dbReference type="AlphaFoldDB" id="A0A1F8BDQ4"/>
<dbReference type="InterPro" id="IPR017853">
    <property type="entry name" value="GH"/>
</dbReference>
<comment type="caution">
    <text evidence="2">The sequence shown here is derived from an EMBL/GenBank/DDBJ whole genome shotgun (WGS) entry which is preliminary data.</text>
</comment>
<dbReference type="InterPro" id="IPR024655">
    <property type="entry name" value="Asl1_glyco_hydro_catalytic"/>
</dbReference>
<dbReference type="Proteomes" id="UP000177082">
    <property type="component" value="Unassembled WGS sequence"/>
</dbReference>
<evidence type="ECO:0000313" key="2">
    <source>
        <dbReference type="EMBL" id="OGM62133.1"/>
    </source>
</evidence>
<sequence length="363" mass="41208">MKNTLVIIFLTLVFLFLPQSVLAIYSPLSADNNLFGIHVTDESDLTDAAKLVNGSTAQWGYVTFVIREDERDHERWQKFFNTLSSLKLIPIVRIATKIEESNWKRPEISEASNWANFLNSLKWPILNRYVIIFNEPNHASEWGGEINPGEYAHILRSYTMAFKSKSDNFFILPAAIDASAQDSKNSTSFISFVEGMILKDNNIFKIIDGWNSHSYPNPGFSGSTQDSGRGTIKSFTWEIEYLSKFGLKKDIPVFITETGWSAETKSENDISENYAKAFLTVWNQSNIIAVTPFILDYANLPFSHFSFKNAVTGKYYKFFETIAGIPKLKGKPLRDNVSIFEQVGTIKENVIKNSIENIAQKLN</sequence>
<evidence type="ECO:0000259" key="1">
    <source>
        <dbReference type="Pfam" id="PF11790"/>
    </source>
</evidence>
<dbReference type="Pfam" id="PF11790">
    <property type="entry name" value="Glyco_hydro_cc"/>
    <property type="match status" value="1"/>
</dbReference>
<feature type="domain" description="Asl1-like glycosyl hydrolase catalytic" evidence="1">
    <location>
        <begin position="125"/>
        <end position="293"/>
    </location>
</feature>
<dbReference type="Gene3D" id="3.20.20.80">
    <property type="entry name" value="Glycosidases"/>
    <property type="match status" value="1"/>
</dbReference>